<evidence type="ECO:0000259" key="1">
    <source>
        <dbReference type="Pfam" id="PF04937"/>
    </source>
</evidence>
<organism evidence="2 3">
    <name type="scientific">Dipteronia sinensis</name>
    <dbReference type="NCBI Taxonomy" id="43782"/>
    <lineage>
        <taxon>Eukaryota</taxon>
        <taxon>Viridiplantae</taxon>
        <taxon>Streptophyta</taxon>
        <taxon>Embryophyta</taxon>
        <taxon>Tracheophyta</taxon>
        <taxon>Spermatophyta</taxon>
        <taxon>Magnoliopsida</taxon>
        <taxon>eudicotyledons</taxon>
        <taxon>Gunneridae</taxon>
        <taxon>Pentapetalae</taxon>
        <taxon>rosids</taxon>
        <taxon>malvids</taxon>
        <taxon>Sapindales</taxon>
        <taxon>Sapindaceae</taxon>
        <taxon>Hippocastanoideae</taxon>
        <taxon>Acereae</taxon>
        <taxon>Dipteronia</taxon>
    </lineage>
</organism>
<name>A0AAE0A804_9ROSI</name>
<dbReference type="AlphaFoldDB" id="A0AAE0A804"/>
<dbReference type="EMBL" id="JANJYJ010000006">
    <property type="protein sequence ID" value="KAK3205068.1"/>
    <property type="molecule type" value="Genomic_DNA"/>
</dbReference>
<evidence type="ECO:0000313" key="2">
    <source>
        <dbReference type="EMBL" id="KAK3205068.1"/>
    </source>
</evidence>
<dbReference type="PANTHER" id="PTHR32166:SF123">
    <property type="entry name" value="BED-TYPE DOMAIN-CONTAINING PROTEIN"/>
    <property type="match status" value="1"/>
</dbReference>
<reference evidence="2" key="1">
    <citation type="journal article" date="2023" name="Plant J.">
        <title>Genome sequences and population genomics provide insights into the demographic history, inbreeding, and mutation load of two 'living fossil' tree species of Dipteronia.</title>
        <authorList>
            <person name="Feng Y."/>
            <person name="Comes H.P."/>
            <person name="Chen J."/>
            <person name="Zhu S."/>
            <person name="Lu R."/>
            <person name="Zhang X."/>
            <person name="Li P."/>
            <person name="Qiu J."/>
            <person name="Olsen K.M."/>
            <person name="Qiu Y."/>
        </authorList>
    </citation>
    <scope>NUCLEOTIDE SEQUENCE</scope>
    <source>
        <strain evidence="2">NBL</strain>
    </source>
</reference>
<dbReference type="InterPro" id="IPR007021">
    <property type="entry name" value="DUF659"/>
</dbReference>
<dbReference type="Pfam" id="PF04937">
    <property type="entry name" value="DUF659"/>
    <property type="match status" value="1"/>
</dbReference>
<protein>
    <recommendedName>
        <fullName evidence="1">DUF659 domain-containing protein</fullName>
    </recommendedName>
</protein>
<dbReference type="Proteomes" id="UP001281410">
    <property type="component" value="Unassembled WGS sequence"/>
</dbReference>
<accession>A0AAE0A804</accession>
<keyword evidence="3" id="KW-1185">Reference proteome</keyword>
<comment type="caution">
    <text evidence="2">The sequence shown here is derived from an EMBL/GenBank/DDBJ whole genome shotgun (WGS) entry which is preliminary data.</text>
</comment>
<proteinExistence type="predicted"/>
<feature type="domain" description="DUF659" evidence="1">
    <location>
        <begin position="70"/>
        <end position="155"/>
    </location>
</feature>
<sequence>MWLLFSKQPGNEHGKGHVPPKDANEAWHLVTIDVGRFFFENGIPINVVTSPSFSSMCRSLGDYGRGYKVPSCYHLSTWVFQKEVETTNTIVDGVKKTWKTTGVTIMSDGWTDIRGKSLLNFLVDNPEGTIFLKTIDASSMVKDADLIFHSIDDVVN</sequence>
<dbReference type="PANTHER" id="PTHR32166">
    <property type="entry name" value="OSJNBA0013A04.12 PROTEIN"/>
    <property type="match status" value="1"/>
</dbReference>
<gene>
    <name evidence="2" type="ORF">Dsin_019114</name>
</gene>
<evidence type="ECO:0000313" key="3">
    <source>
        <dbReference type="Proteomes" id="UP001281410"/>
    </source>
</evidence>